<comment type="subcellular location">
    <subcellularLocation>
        <location evidence="2">Cell membrane</location>
        <topology evidence="2">Multi-pass membrane protein</topology>
    </subcellularLocation>
</comment>
<keyword evidence="2" id="KW-0813">Transport</keyword>
<dbReference type="AlphaFoldDB" id="A0A0H5DQJ1"/>
<feature type="transmembrane region" description="Helical" evidence="3">
    <location>
        <begin position="104"/>
        <end position="121"/>
    </location>
</feature>
<dbReference type="InterPro" id="IPR003784">
    <property type="entry name" value="BioY"/>
</dbReference>
<dbReference type="Gene3D" id="1.10.1760.20">
    <property type="match status" value="1"/>
</dbReference>
<keyword evidence="2" id="KW-1003">Cell membrane</keyword>
<dbReference type="PANTHER" id="PTHR34295">
    <property type="entry name" value="BIOTIN TRANSPORTER BIOY"/>
    <property type="match status" value="1"/>
</dbReference>
<keyword evidence="3" id="KW-0812">Transmembrane</keyword>
<keyword evidence="5" id="KW-1185">Reference proteome</keyword>
<comment type="similarity">
    <text evidence="1 2">Belongs to the BioY family.</text>
</comment>
<dbReference type="Proteomes" id="UP000220251">
    <property type="component" value="Unassembled WGS sequence"/>
</dbReference>
<feature type="transmembrane region" description="Helical" evidence="3">
    <location>
        <begin position="160"/>
        <end position="182"/>
    </location>
</feature>
<feature type="transmembrane region" description="Helical" evidence="3">
    <location>
        <begin position="21"/>
        <end position="43"/>
    </location>
</feature>
<evidence type="ECO:0000256" key="2">
    <source>
        <dbReference type="PIRNR" id="PIRNR016661"/>
    </source>
</evidence>
<dbReference type="GO" id="GO:0005886">
    <property type="term" value="C:plasma membrane"/>
    <property type="evidence" value="ECO:0007669"/>
    <property type="project" value="UniProtKB-SubCell"/>
</dbReference>
<evidence type="ECO:0000313" key="5">
    <source>
        <dbReference type="Proteomes" id="UP000220251"/>
    </source>
</evidence>
<evidence type="ECO:0000256" key="1">
    <source>
        <dbReference type="ARBA" id="ARBA00010692"/>
    </source>
</evidence>
<dbReference type="GO" id="GO:0015225">
    <property type="term" value="F:biotin transmembrane transporter activity"/>
    <property type="evidence" value="ECO:0007669"/>
    <property type="project" value="UniProtKB-UniRule"/>
</dbReference>
<evidence type="ECO:0000256" key="3">
    <source>
        <dbReference type="SAM" id="Phobius"/>
    </source>
</evidence>
<accession>A0A0H5DQJ1</accession>
<dbReference type="OrthoDB" id="9803495at2"/>
<feature type="transmembrane region" description="Helical" evidence="3">
    <location>
        <begin position="128"/>
        <end position="154"/>
    </location>
</feature>
<feature type="transmembrane region" description="Helical" evidence="3">
    <location>
        <begin position="49"/>
        <end position="67"/>
    </location>
</feature>
<evidence type="ECO:0000313" key="4">
    <source>
        <dbReference type="EMBL" id="CRX38348.1"/>
    </source>
</evidence>
<keyword evidence="3" id="KW-1133">Transmembrane helix</keyword>
<keyword evidence="2 3" id="KW-0472">Membrane</keyword>
<name>A0A0H5DQJ1_9BACT</name>
<proteinExistence type="inferred from homology"/>
<gene>
    <name evidence="4" type="primary">bioY</name>
    <name evidence="4" type="ORF">ELAC_1003</name>
</gene>
<protein>
    <recommendedName>
        <fullName evidence="2">Biotin transporter</fullName>
    </recommendedName>
</protein>
<dbReference type="RefSeq" id="WP_098038212.1">
    <property type="nucleotide sequence ID" value="NZ_CWGJ01000012.1"/>
</dbReference>
<sequence>MKSTIISLDKEREALNAEKSVWKKVLTIAAGSIFLAGMAQIAIPLPFNPVPVSMQTFGVMLLALTLGKKEALCAVLAYLMQATLGLPVLAGGAVQPLWAISPTAGYLIGFVAAVFVSSSLLEMKQNRSFLWTMTALFAGEAVIYILGATVLSFFVGFENAILLGVVPFVVGSVLKLIAAASLEKPIDFVKRFFI</sequence>
<organism evidence="4 5">
    <name type="scientific">Estrella lausannensis</name>
    <dbReference type="NCBI Taxonomy" id="483423"/>
    <lineage>
        <taxon>Bacteria</taxon>
        <taxon>Pseudomonadati</taxon>
        <taxon>Chlamydiota</taxon>
        <taxon>Chlamydiia</taxon>
        <taxon>Parachlamydiales</taxon>
        <taxon>Candidatus Criblamydiaceae</taxon>
        <taxon>Estrella</taxon>
    </lineage>
</organism>
<dbReference type="EMBL" id="CWGJ01000012">
    <property type="protein sequence ID" value="CRX38348.1"/>
    <property type="molecule type" value="Genomic_DNA"/>
</dbReference>
<dbReference type="Pfam" id="PF02632">
    <property type="entry name" value="BioY"/>
    <property type="match status" value="1"/>
</dbReference>
<feature type="transmembrane region" description="Helical" evidence="3">
    <location>
        <begin position="74"/>
        <end position="98"/>
    </location>
</feature>
<dbReference type="PANTHER" id="PTHR34295:SF1">
    <property type="entry name" value="BIOTIN TRANSPORTER BIOY"/>
    <property type="match status" value="1"/>
</dbReference>
<dbReference type="PIRSF" id="PIRSF016661">
    <property type="entry name" value="BioY"/>
    <property type="match status" value="1"/>
</dbReference>
<reference evidence="5" key="1">
    <citation type="submission" date="2015-06" db="EMBL/GenBank/DDBJ databases">
        <authorList>
            <person name="Bertelli C."/>
        </authorList>
    </citation>
    <scope>NUCLEOTIDE SEQUENCE [LARGE SCALE GENOMIC DNA]</scope>
    <source>
        <strain evidence="5">CRIB-30</strain>
    </source>
</reference>